<dbReference type="EMBL" id="FOLW01000002">
    <property type="protein sequence ID" value="SFC36581.1"/>
    <property type="molecule type" value="Genomic_DNA"/>
</dbReference>
<dbReference type="Proteomes" id="UP000226420">
    <property type="component" value="Unassembled WGS sequence"/>
</dbReference>
<gene>
    <name evidence="1" type="ORF">SAMN02745723_102186</name>
</gene>
<evidence type="ECO:0000313" key="1">
    <source>
        <dbReference type="EMBL" id="SFC36581.1"/>
    </source>
</evidence>
<proteinExistence type="predicted"/>
<dbReference type="RefSeq" id="WP_047780573.1">
    <property type="nucleotide sequence ID" value="NZ_FOLW01000002.1"/>
</dbReference>
<organism evidence="1 2">
    <name type="scientific">Pragia fontium DSM 5563 = ATCC 49100</name>
    <dbReference type="NCBI Taxonomy" id="1122977"/>
    <lineage>
        <taxon>Bacteria</taxon>
        <taxon>Pseudomonadati</taxon>
        <taxon>Pseudomonadota</taxon>
        <taxon>Gammaproteobacteria</taxon>
        <taxon>Enterobacterales</taxon>
        <taxon>Budviciaceae</taxon>
        <taxon>Pragia</taxon>
    </lineage>
</organism>
<sequence length="72" mass="7663">MKVLSETEIQQVSGAGLFGSALGAFGFKTVGKKVNDFENKIIEFTLGKIPLVGSSLINLLKDPFGAFKDTAK</sequence>
<evidence type="ECO:0000313" key="2">
    <source>
        <dbReference type="Proteomes" id="UP000226420"/>
    </source>
</evidence>
<accession>A0AAJ4W8Y7</accession>
<name>A0AAJ4W8Y7_9GAMM</name>
<reference evidence="1 2" key="1">
    <citation type="submission" date="2016-10" db="EMBL/GenBank/DDBJ databases">
        <authorList>
            <person name="Varghese N."/>
            <person name="Submissions S."/>
        </authorList>
    </citation>
    <scope>NUCLEOTIDE SEQUENCE [LARGE SCALE GENOMIC DNA]</scope>
    <source>
        <strain evidence="1 2">DSM 5563</strain>
    </source>
</reference>
<dbReference type="AlphaFoldDB" id="A0AAJ4W8Y7"/>
<protein>
    <submittedName>
        <fullName evidence="1">Uncharacterized protein</fullName>
    </submittedName>
</protein>
<comment type="caution">
    <text evidence="1">The sequence shown here is derived from an EMBL/GenBank/DDBJ whole genome shotgun (WGS) entry which is preliminary data.</text>
</comment>